<feature type="domain" description="Heterokaryon incompatibility" evidence="1">
    <location>
        <begin position="51"/>
        <end position="249"/>
    </location>
</feature>
<protein>
    <recommendedName>
        <fullName evidence="1">Heterokaryon incompatibility domain-containing protein</fullName>
    </recommendedName>
</protein>
<dbReference type="InterPro" id="IPR052895">
    <property type="entry name" value="HetReg/Transcr_Mod"/>
</dbReference>
<name>A0ABR1TKV1_9PEZI</name>
<evidence type="ECO:0000259" key="1">
    <source>
        <dbReference type="Pfam" id="PF06985"/>
    </source>
</evidence>
<evidence type="ECO:0000313" key="2">
    <source>
        <dbReference type="EMBL" id="KAK8046293.1"/>
    </source>
</evidence>
<dbReference type="EMBL" id="JAQQWM010000009">
    <property type="protein sequence ID" value="KAK8046293.1"/>
    <property type="molecule type" value="Genomic_DNA"/>
</dbReference>
<accession>A0ABR1TKV1</accession>
<dbReference type="PANTHER" id="PTHR24148:SF82">
    <property type="entry name" value="HETEROKARYON INCOMPATIBILITY DOMAIN-CONTAINING PROTEIN"/>
    <property type="match status" value="1"/>
</dbReference>
<keyword evidence="3" id="KW-1185">Reference proteome</keyword>
<sequence>MSGSSLTDVYKPLDPSKDEIRLLRILPSASPTAPIELELEVSSLRNDESNFQALSYTWETPSETGVRDLTLCERPHSVTANLYAALRRLRQKQSARVMWIDALCINQDDLEERAAQVTLMRHVYSKAREVLIWLGDSISPAHCWAGKASPESSQAGHPPHDFLVEDAKPFSWIIENADALAKSPSQDDALSAFAMLYLLSIDEHWCHKSVFYVGADLRYRLAPGYETSWRSLVRLFQMPWWTRLWVQQEFALARDAQFVVGNVVAPASLGINFYKSYANHLPPGSCCHESVTWRMTSELWDDIAQERLALWGSSAVRMMHLSEARGNTKRNPGSMLRELLWLLRTKGATDPRDKVYGVLGLLPEVSFGEQNLLKPDYSLSASQTFARCTQYLIESESHLMALVGPRARCSDLPSWVPDFVPDDRKGALLFFQNISKRIACTGLFSAASTKSLDCSFSGTELRTSGKRLMKVQTALPPFQDAIDYDDLRRCRDLVRTLATTTPTPASSPRSAERLNGALWRLTLRDTVVGGRETNRRASARDWICWNILSVWLGEEDPSKRSVMAASHPDFASMRKSFLVAMQFQSFFVTDDMHMGLGYEPRPGDEVWLLAGGRVPFILRPATDGQGQVSKLRYTMVGDCFVEGIMDGELADKASWDATAERIVIC</sequence>
<comment type="caution">
    <text evidence="2">The sequence shown here is derived from an EMBL/GenBank/DDBJ whole genome shotgun (WGS) entry which is preliminary data.</text>
</comment>
<gene>
    <name evidence="2" type="ORF">PG996_014357</name>
</gene>
<dbReference type="Proteomes" id="UP001446871">
    <property type="component" value="Unassembled WGS sequence"/>
</dbReference>
<dbReference type="PANTHER" id="PTHR24148">
    <property type="entry name" value="ANKYRIN REPEAT DOMAIN-CONTAINING PROTEIN 39 HOMOLOG-RELATED"/>
    <property type="match status" value="1"/>
</dbReference>
<organism evidence="2 3">
    <name type="scientific">Apiospora saccharicola</name>
    <dbReference type="NCBI Taxonomy" id="335842"/>
    <lineage>
        <taxon>Eukaryota</taxon>
        <taxon>Fungi</taxon>
        <taxon>Dikarya</taxon>
        <taxon>Ascomycota</taxon>
        <taxon>Pezizomycotina</taxon>
        <taxon>Sordariomycetes</taxon>
        <taxon>Xylariomycetidae</taxon>
        <taxon>Amphisphaeriales</taxon>
        <taxon>Apiosporaceae</taxon>
        <taxon>Apiospora</taxon>
    </lineage>
</organism>
<dbReference type="Pfam" id="PF26639">
    <property type="entry name" value="Het-6_barrel"/>
    <property type="match status" value="1"/>
</dbReference>
<evidence type="ECO:0000313" key="3">
    <source>
        <dbReference type="Proteomes" id="UP001446871"/>
    </source>
</evidence>
<dbReference type="Pfam" id="PF06985">
    <property type="entry name" value="HET"/>
    <property type="match status" value="1"/>
</dbReference>
<dbReference type="InterPro" id="IPR010730">
    <property type="entry name" value="HET"/>
</dbReference>
<proteinExistence type="predicted"/>
<reference evidence="2 3" key="1">
    <citation type="submission" date="2023-01" db="EMBL/GenBank/DDBJ databases">
        <title>Analysis of 21 Apiospora genomes using comparative genomics revels a genus with tremendous synthesis potential of carbohydrate active enzymes and secondary metabolites.</title>
        <authorList>
            <person name="Sorensen T."/>
        </authorList>
    </citation>
    <scope>NUCLEOTIDE SEQUENCE [LARGE SCALE GENOMIC DNA]</scope>
    <source>
        <strain evidence="2 3">CBS 83171</strain>
    </source>
</reference>